<keyword evidence="1" id="KW-0862">Zinc</keyword>
<protein>
    <submittedName>
        <fullName evidence="4">Detected protein of confused Function</fullName>
    </submittedName>
</protein>
<feature type="region of interest" description="Disordered" evidence="2">
    <location>
        <begin position="151"/>
        <end position="175"/>
    </location>
</feature>
<dbReference type="InterPro" id="IPR032675">
    <property type="entry name" value="LRR_dom_sf"/>
</dbReference>
<feature type="domain" description="Arf-GAP" evidence="3">
    <location>
        <begin position="181"/>
        <end position="261"/>
    </location>
</feature>
<dbReference type="SUPFAM" id="SSF57863">
    <property type="entry name" value="ArfGap/RecO-like zinc finger"/>
    <property type="match status" value="1"/>
</dbReference>
<dbReference type="GO" id="GO:0016192">
    <property type="term" value="P:vesicle-mediated transport"/>
    <property type="evidence" value="ECO:0007669"/>
    <property type="project" value="InterPro"/>
</dbReference>
<comment type="caution">
    <text evidence="4">The sequence shown here is derived from an EMBL/GenBank/DDBJ whole genome shotgun (WGS) entry which is preliminary data.</text>
</comment>
<dbReference type="InterPro" id="IPR037278">
    <property type="entry name" value="ARFGAP/RecO"/>
</dbReference>
<proteinExistence type="predicted"/>
<dbReference type="GO" id="GO:0005096">
    <property type="term" value="F:GTPase activator activity"/>
    <property type="evidence" value="ECO:0007669"/>
    <property type="project" value="InterPro"/>
</dbReference>
<dbReference type="PROSITE" id="PS50115">
    <property type="entry name" value="ARFGAP"/>
    <property type="match status" value="1"/>
</dbReference>
<name>A0A6A2ZKJ6_HIBSY</name>
<dbReference type="Proteomes" id="UP000436088">
    <property type="component" value="Unassembled WGS sequence"/>
</dbReference>
<keyword evidence="1" id="KW-0479">Metal-binding</keyword>
<accession>A0A6A2ZKJ6</accession>
<dbReference type="CDD" id="cd08830">
    <property type="entry name" value="ArfGap_ArfGap1"/>
    <property type="match status" value="1"/>
</dbReference>
<dbReference type="PRINTS" id="PR00405">
    <property type="entry name" value="REVINTRACTNG"/>
</dbReference>
<dbReference type="Pfam" id="PF13855">
    <property type="entry name" value="LRR_8"/>
    <property type="match status" value="1"/>
</dbReference>
<dbReference type="Gene3D" id="3.80.10.10">
    <property type="entry name" value="Ribonuclease Inhibitor"/>
    <property type="match status" value="1"/>
</dbReference>
<dbReference type="PANTHER" id="PTHR47021:SF4">
    <property type="entry name" value="ADP-RIBOSYLATION FACTOR GTPASE-ACTIVATING PROTEIN AGD6-RELATED"/>
    <property type="match status" value="1"/>
</dbReference>
<evidence type="ECO:0000259" key="3">
    <source>
        <dbReference type="PROSITE" id="PS50115"/>
    </source>
</evidence>
<dbReference type="InterPro" id="IPR044519">
    <property type="entry name" value="ARF_GAP_AGD6/7"/>
</dbReference>
<evidence type="ECO:0000313" key="5">
    <source>
        <dbReference type="Proteomes" id="UP000436088"/>
    </source>
</evidence>
<dbReference type="SUPFAM" id="SSF52058">
    <property type="entry name" value="L domain-like"/>
    <property type="match status" value="1"/>
</dbReference>
<dbReference type="Pfam" id="PF01412">
    <property type="entry name" value="ArfGap"/>
    <property type="match status" value="1"/>
</dbReference>
<evidence type="ECO:0000313" key="4">
    <source>
        <dbReference type="EMBL" id="KAE8692243.1"/>
    </source>
</evidence>
<feature type="compositionally biased region" description="Basic and acidic residues" evidence="2">
    <location>
        <begin position="364"/>
        <end position="373"/>
    </location>
</feature>
<dbReference type="EMBL" id="VEPZ02001137">
    <property type="protein sequence ID" value="KAE8692243.1"/>
    <property type="molecule type" value="Genomic_DNA"/>
</dbReference>
<keyword evidence="5" id="KW-1185">Reference proteome</keyword>
<dbReference type="GO" id="GO:0008270">
    <property type="term" value="F:zinc ion binding"/>
    <property type="evidence" value="ECO:0007669"/>
    <property type="project" value="UniProtKB-KW"/>
</dbReference>
<feature type="compositionally biased region" description="Polar residues" evidence="2">
    <location>
        <begin position="378"/>
        <end position="395"/>
    </location>
</feature>
<dbReference type="PANTHER" id="PTHR47021">
    <property type="entry name" value="ADP-RIBOSYLATION FACTOR GTPASE-ACTIVATING PROTEIN AGD6-RELATED"/>
    <property type="match status" value="1"/>
</dbReference>
<gene>
    <name evidence="4" type="ORF">F3Y22_tig00110847pilonHSYRG00069</name>
</gene>
<dbReference type="InterPro" id="IPR001611">
    <property type="entry name" value="Leu-rich_rpt"/>
</dbReference>
<feature type="region of interest" description="Disordered" evidence="2">
    <location>
        <begin position="364"/>
        <end position="395"/>
    </location>
</feature>
<dbReference type="SMART" id="SM00105">
    <property type="entry name" value="ArfGap"/>
    <property type="match status" value="1"/>
</dbReference>
<evidence type="ECO:0000256" key="1">
    <source>
        <dbReference type="PROSITE-ProRule" id="PRU00288"/>
    </source>
</evidence>
<dbReference type="AlphaFoldDB" id="A0A6A2ZKJ6"/>
<keyword evidence="1" id="KW-0863">Zinc-finger</keyword>
<feature type="compositionally biased region" description="Low complexity" evidence="2">
    <location>
        <begin position="152"/>
        <end position="175"/>
    </location>
</feature>
<dbReference type="InterPro" id="IPR038508">
    <property type="entry name" value="ArfGAP_dom_sf"/>
</dbReference>
<organism evidence="4 5">
    <name type="scientific">Hibiscus syriacus</name>
    <name type="common">Rose of Sharon</name>
    <dbReference type="NCBI Taxonomy" id="106335"/>
    <lineage>
        <taxon>Eukaryota</taxon>
        <taxon>Viridiplantae</taxon>
        <taxon>Streptophyta</taxon>
        <taxon>Embryophyta</taxon>
        <taxon>Tracheophyta</taxon>
        <taxon>Spermatophyta</taxon>
        <taxon>Magnoliopsida</taxon>
        <taxon>eudicotyledons</taxon>
        <taxon>Gunneridae</taxon>
        <taxon>Pentapetalae</taxon>
        <taxon>rosids</taxon>
        <taxon>malvids</taxon>
        <taxon>Malvales</taxon>
        <taxon>Malvaceae</taxon>
        <taxon>Malvoideae</taxon>
        <taxon>Hibiscus</taxon>
    </lineage>
</organism>
<dbReference type="InterPro" id="IPR001164">
    <property type="entry name" value="ArfGAP_dom"/>
</dbReference>
<dbReference type="Gene3D" id="1.10.220.150">
    <property type="entry name" value="Arf GTPase activating protein"/>
    <property type="match status" value="1"/>
</dbReference>
<sequence>MSCWVLRNCLIIGSIPAYVGEMASLKKLDLSFIRLTGQIPGTFQDLESLDYLDLSHNNFTSSQTSCGQANVNFDLVPQPQKIAVRNFGGRTTVINVVRSRVGHHLRWPLTTESSRFARLDANNKGIFYAYSPLGLAKREARIRLKAPSENFASRSTTSRSATTSRSENFSSRSTTSRLAATSKLQFLQSRQSNKICVDCKNKNPQWASVTYGVFMYSDCSCKHQGLGVHISFVQSVNMDSWSDIQMKKIESGSKDKLNAFLAQYGIPKEIDIVTKYNITAASIYCDRMQALAEGRVWKNPAVVKETVNSGYGGNLKHSASVSTFGNYQGSGMGGDKVKSSKDRYTRSRMDFLSANKEIFFGSKKADNKSRHEGMPPSQGMNYGNGNLSLVETSTT</sequence>
<evidence type="ECO:0000256" key="2">
    <source>
        <dbReference type="SAM" id="MobiDB-lite"/>
    </source>
</evidence>
<reference evidence="4" key="1">
    <citation type="submission" date="2019-09" db="EMBL/GenBank/DDBJ databases">
        <title>Draft genome information of white flower Hibiscus syriacus.</title>
        <authorList>
            <person name="Kim Y.-M."/>
        </authorList>
    </citation>
    <scope>NUCLEOTIDE SEQUENCE [LARGE SCALE GENOMIC DNA]</scope>
    <source>
        <strain evidence="4">YM2019G1</strain>
    </source>
</reference>